<proteinExistence type="predicted"/>
<dbReference type="InterPro" id="IPR050313">
    <property type="entry name" value="Carb_Metab_HTH_regulators"/>
</dbReference>
<dbReference type="EMBL" id="CP025257">
    <property type="protein sequence ID" value="AUF83745.1"/>
    <property type="molecule type" value="Genomic_DNA"/>
</dbReference>
<dbReference type="Pfam" id="PF08220">
    <property type="entry name" value="HTH_DeoR"/>
    <property type="match status" value="1"/>
</dbReference>
<dbReference type="PANTHER" id="PTHR30363">
    <property type="entry name" value="HTH-TYPE TRANSCRIPTIONAL REGULATOR SRLR-RELATED"/>
    <property type="match status" value="1"/>
</dbReference>
<sequence>MIKEQRYEMILEKLSNSEIQSLEKLSLDLNIPMTTLRRDLADLEARGLILKLRGGAKIISNNVVVEDKFENKVEYNIEEKKRLAQKAVKMIKANESIFLDTGSSTFYISKLLDPKLNLTIVTNSIYNVQELAKNGHTNVYLLGGKFTSITGAILGYEAIEALKNYFFDKSFLGVNAVDKNQDIFTTSSEHAQIKVEIIKHSQKAYGMADSSKYNSKSFYKFATADELELIS</sequence>
<dbReference type="SUPFAM" id="SSF46785">
    <property type="entry name" value="Winged helix' DNA-binding domain"/>
    <property type="match status" value="1"/>
</dbReference>
<reference evidence="4 5" key="1">
    <citation type="submission" date="2017-12" db="EMBL/GenBank/DDBJ databases">
        <title>Mesoplasma syrphidae YJS, Complete Genome.</title>
        <authorList>
            <person name="Knight T.F."/>
            <person name="Citino T."/>
            <person name="Rubinstein R."/>
            <person name="Neuschaefer Z."/>
        </authorList>
    </citation>
    <scope>NUCLEOTIDE SEQUENCE [LARGE SCALE GENOMIC DNA]</scope>
    <source>
        <strain evidence="4 5">YJS</strain>
    </source>
</reference>
<accession>A0A2K9C9Q1</accession>
<dbReference type="RefSeq" id="WP_027048561.1">
    <property type="nucleotide sequence ID" value="NZ_CP025257.1"/>
</dbReference>
<dbReference type="InterPro" id="IPR001034">
    <property type="entry name" value="DeoR_HTH"/>
</dbReference>
<keyword evidence="2" id="KW-0804">Transcription</keyword>
<dbReference type="InterPro" id="IPR014036">
    <property type="entry name" value="DeoR-like_C"/>
</dbReference>
<keyword evidence="5" id="KW-1185">Reference proteome</keyword>
<evidence type="ECO:0000313" key="4">
    <source>
        <dbReference type="EMBL" id="AUF83745.1"/>
    </source>
</evidence>
<dbReference type="PROSITE" id="PS51000">
    <property type="entry name" value="HTH_DEOR_2"/>
    <property type="match status" value="1"/>
</dbReference>
<dbReference type="PANTHER" id="PTHR30363:SF56">
    <property type="entry name" value="TRANSCRIPTIONAL REGULATOR, DEOR FAMILY"/>
    <property type="match status" value="1"/>
</dbReference>
<evidence type="ECO:0000256" key="2">
    <source>
        <dbReference type="ARBA" id="ARBA00023163"/>
    </source>
</evidence>
<protein>
    <submittedName>
        <fullName evidence="4">DeoR/GlpR transcriptional regulator</fullName>
    </submittedName>
</protein>
<feature type="domain" description="HTH deoR-type" evidence="3">
    <location>
        <begin position="3"/>
        <end position="58"/>
    </location>
</feature>
<organism evidence="4 5">
    <name type="scientific">Mesoplasma syrphidae</name>
    <dbReference type="NCBI Taxonomy" id="225999"/>
    <lineage>
        <taxon>Bacteria</taxon>
        <taxon>Bacillati</taxon>
        <taxon>Mycoplasmatota</taxon>
        <taxon>Mollicutes</taxon>
        <taxon>Entomoplasmatales</taxon>
        <taxon>Entomoplasmataceae</taxon>
        <taxon>Mesoplasma</taxon>
    </lineage>
</organism>
<evidence type="ECO:0000313" key="5">
    <source>
        <dbReference type="Proteomes" id="UP000233419"/>
    </source>
</evidence>
<name>A0A2K9C9Q1_9MOLU</name>
<dbReference type="Proteomes" id="UP000233419">
    <property type="component" value="Chromosome"/>
</dbReference>
<evidence type="ECO:0000256" key="1">
    <source>
        <dbReference type="ARBA" id="ARBA00023015"/>
    </source>
</evidence>
<dbReference type="OrthoDB" id="9797223at2"/>
<dbReference type="SUPFAM" id="SSF100950">
    <property type="entry name" value="NagB/RpiA/CoA transferase-like"/>
    <property type="match status" value="1"/>
</dbReference>
<dbReference type="KEGG" id="msyr:CXP39_02960"/>
<dbReference type="SMART" id="SM00420">
    <property type="entry name" value="HTH_DEOR"/>
    <property type="match status" value="1"/>
</dbReference>
<dbReference type="InterPro" id="IPR037171">
    <property type="entry name" value="NagB/RpiA_transferase-like"/>
</dbReference>
<dbReference type="SMART" id="SM01134">
    <property type="entry name" value="DeoRC"/>
    <property type="match status" value="1"/>
</dbReference>
<evidence type="ECO:0000259" key="3">
    <source>
        <dbReference type="PROSITE" id="PS51000"/>
    </source>
</evidence>
<gene>
    <name evidence="4" type="ORF">CXP39_02960</name>
</gene>
<keyword evidence="1" id="KW-0805">Transcription regulation</keyword>
<dbReference type="GO" id="GO:0003700">
    <property type="term" value="F:DNA-binding transcription factor activity"/>
    <property type="evidence" value="ECO:0007669"/>
    <property type="project" value="InterPro"/>
</dbReference>
<dbReference type="Pfam" id="PF00455">
    <property type="entry name" value="DeoRC"/>
    <property type="match status" value="1"/>
</dbReference>
<dbReference type="Gene3D" id="3.40.50.1360">
    <property type="match status" value="1"/>
</dbReference>
<dbReference type="InterPro" id="IPR036390">
    <property type="entry name" value="WH_DNA-bd_sf"/>
</dbReference>
<dbReference type="AlphaFoldDB" id="A0A2K9C9Q1"/>